<comment type="caution">
    <text evidence="2">The sequence shown here is derived from an EMBL/GenBank/DDBJ whole genome shotgun (WGS) entry which is preliminary data.</text>
</comment>
<keyword evidence="1" id="KW-1133">Transmembrane helix</keyword>
<feature type="transmembrane region" description="Helical" evidence="1">
    <location>
        <begin position="592"/>
        <end position="614"/>
    </location>
</feature>
<evidence type="ECO:0000256" key="1">
    <source>
        <dbReference type="SAM" id="Phobius"/>
    </source>
</evidence>
<gene>
    <name evidence="2" type="ORF">Fcan01_25040</name>
</gene>
<feature type="transmembrane region" description="Helical" evidence="1">
    <location>
        <begin position="71"/>
        <end position="92"/>
    </location>
</feature>
<dbReference type="EMBL" id="LNIX01000034">
    <property type="protein sequence ID" value="OXA40166.1"/>
    <property type="molecule type" value="Genomic_DNA"/>
</dbReference>
<feature type="transmembrane region" description="Helical" evidence="1">
    <location>
        <begin position="39"/>
        <end position="59"/>
    </location>
</feature>
<keyword evidence="1" id="KW-0472">Membrane</keyword>
<feature type="transmembrane region" description="Helical" evidence="1">
    <location>
        <begin position="247"/>
        <end position="269"/>
    </location>
</feature>
<name>A0A226D7C1_FOLCA</name>
<dbReference type="AlphaFoldDB" id="A0A226D7C1"/>
<feature type="transmembrane region" description="Helical" evidence="1">
    <location>
        <begin position="531"/>
        <end position="550"/>
    </location>
</feature>
<evidence type="ECO:0000313" key="2">
    <source>
        <dbReference type="EMBL" id="OXA40166.1"/>
    </source>
</evidence>
<reference evidence="2 3" key="1">
    <citation type="submission" date="2015-12" db="EMBL/GenBank/DDBJ databases">
        <title>The genome of Folsomia candida.</title>
        <authorList>
            <person name="Faddeeva A."/>
            <person name="Derks M.F."/>
            <person name="Anvar Y."/>
            <person name="Smit S."/>
            <person name="Van Straalen N."/>
            <person name="Roelofs D."/>
        </authorList>
    </citation>
    <scope>NUCLEOTIDE SEQUENCE [LARGE SCALE GENOMIC DNA]</scope>
    <source>
        <strain evidence="2 3">VU population</strain>
        <tissue evidence="2">Whole body</tissue>
    </source>
</reference>
<proteinExistence type="predicted"/>
<feature type="transmembrane region" description="Helical" evidence="1">
    <location>
        <begin position="130"/>
        <end position="156"/>
    </location>
</feature>
<evidence type="ECO:0000313" key="3">
    <source>
        <dbReference type="Proteomes" id="UP000198287"/>
    </source>
</evidence>
<feature type="transmembrane region" description="Helical" evidence="1">
    <location>
        <begin position="289"/>
        <end position="311"/>
    </location>
</feature>
<accession>A0A226D7C1</accession>
<feature type="transmembrane region" description="Helical" evidence="1">
    <location>
        <begin position="189"/>
        <end position="217"/>
    </location>
</feature>
<feature type="transmembrane region" description="Helical" evidence="1">
    <location>
        <begin position="407"/>
        <end position="425"/>
    </location>
</feature>
<sequence length="667" mass="73464">MIFKFGLNLINYHVQYQSLLGTNLLNYDEKRGNFAKLSINSKLGIAVGAGFIVVVTGFYTLGTTAETRVDAITILFFTVAMATALVALIPFLRGTEKYASLLNMLIQFEQSSGDIFPDSCMRRSILGLRFCHISTLSFSIIAPNCVNLITICIPTMPPFLGSLISQHLSAQGYLRNIVLHMLVWSVQTWGIIVLSSLTVFLLGNIFLGTILCLTAYLDGLLSEPPEVEKIPTIIKAFRALEVLTSQINLCFASIVLPAVLYFLTGVNVFGASLTLSPTPDGVTHLLDFLSIFMTIEATIAILGVGTLAGLVNKRSIQCINKMKRMSLEFKEEQIWRKTAIALAPLKININHDWASICSSTTQNLGNSRNYLTPNLLHIPVGTGFSIVVTGFYTLATKPVTRVEAINILFFTVAMATALVAVTPLLRRTEKYASLLNMLIRFEQSPGYILSDSYMRRSIVGLRACHVSTIIFTIVAPNCANLVAMCIPNMPPFLGSLIDRHLSTKRYFSNLVLHTLVWSIQSWGIIVLSSLTVFLLGNIFVGTVLCLTAYLDCLLRNMPSGESPQVRKILDTFKTFRELGILTSQTNQCFRSIVLPAVLCFLAAVNIFGTSLALSPNPERVSYLMNFLTEFMTLEAIIAILGLGTLAGLVNKRSIQCINKIKRMSLQS</sequence>
<organism evidence="2 3">
    <name type="scientific">Folsomia candida</name>
    <name type="common">Springtail</name>
    <dbReference type="NCBI Taxonomy" id="158441"/>
    <lineage>
        <taxon>Eukaryota</taxon>
        <taxon>Metazoa</taxon>
        <taxon>Ecdysozoa</taxon>
        <taxon>Arthropoda</taxon>
        <taxon>Hexapoda</taxon>
        <taxon>Collembola</taxon>
        <taxon>Entomobryomorpha</taxon>
        <taxon>Isotomoidea</taxon>
        <taxon>Isotomidae</taxon>
        <taxon>Proisotominae</taxon>
        <taxon>Folsomia</taxon>
    </lineage>
</organism>
<keyword evidence="3" id="KW-1185">Reference proteome</keyword>
<feature type="transmembrane region" description="Helical" evidence="1">
    <location>
        <begin position="626"/>
        <end position="649"/>
    </location>
</feature>
<protein>
    <submittedName>
        <fullName evidence="2">Uncharacterized protein</fullName>
    </submittedName>
</protein>
<keyword evidence="1" id="KW-0812">Transmembrane</keyword>
<feature type="transmembrane region" description="Helical" evidence="1">
    <location>
        <begin position="375"/>
        <end position="395"/>
    </location>
</feature>
<dbReference type="Proteomes" id="UP000198287">
    <property type="component" value="Unassembled WGS sequence"/>
</dbReference>